<evidence type="ECO:0000313" key="8">
    <source>
        <dbReference type="Proteomes" id="UP000095280"/>
    </source>
</evidence>
<dbReference type="WBParaSite" id="maker-unitig_39672-snap-gene-0.1-mRNA-1">
    <property type="protein sequence ID" value="maker-unitig_39672-snap-gene-0.1-mRNA-1"/>
    <property type="gene ID" value="maker-unitig_39672-snap-gene-0.1"/>
</dbReference>
<comment type="caution">
    <text evidence="5">Lacks conserved residue(s) required for the propagation of feature annotation.</text>
</comment>
<dbReference type="InterPro" id="IPR049883">
    <property type="entry name" value="NOTCH1_EGF-like"/>
</dbReference>
<dbReference type="InterPro" id="IPR001881">
    <property type="entry name" value="EGF-like_Ca-bd_dom"/>
</dbReference>
<dbReference type="CDD" id="cd00054">
    <property type="entry name" value="EGF_CA"/>
    <property type="match status" value="3"/>
</dbReference>
<keyword evidence="1 5" id="KW-0245">EGF-like domain</keyword>
<dbReference type="SMART" id="SM00179">
    <property type="entry name" value="EGF_CA"/>
    <property type="match status" value="6"/>
</dbReference>
<dbReference type="InterPro" id="IPR050751">
    <property type="entry name" value="ECM_structural_protein"/>
</dbReference>
<keyword evidence="4 5" id="KW-1015">Disulfide bond</keyword>
<dbReference type="FunFam" id="2.10.25.10:FF:000038">
    <property type="entry name" value="Fibrillin 2"/>
    <property type="match status" value="2"/>
</dbReference>
<dbReference type="AlphaFoldDB" id="A0A1I8FM88"/>
<accession>A0A1I8FM88</accession>
<feature type="disulfide bond" evidence="5">
    <location>
        <begin position="267"/>
        <end position="276"/>
    </location>
</feature>
<evidence type="ECO:0000256" key="4">
    <source>
        <dbReference type="ARBA" id="ARBA00023157"/>
    </source>
</evidence>
<dbReference type="Proteomes" id="UP000095280">
    <property type="component" value="Unplaced"/>
</dbReference>
<evidence type="ECO:0000256" key="2">
    <source>
        <dbReference type="ARBA" id="ARBA00022729"/>
    </source>
</evidence>
<dbReference type="PROSITE" id="PS01186">
    <property type="entry name" value="EGF_2"/>
    <property type="match status" value="2"/>
</dbReference>
<keyword evidence="2" id="KW-0732">Signal</keyword>
<dbReference type="Pfam" id="PF12947">
    <property type="entry name" value="EGF_3"/>
    <property type="match status" value="1"/>
</dbReference>
<feature type="compositionally biased region" description="Low complexity" evidence="6">
    <location>
        <begin position="773"/>
        <end position="798"/>
    </location>
</feature>
<dbReference type="InterPro" id="IPR024731">
    <property type="entry name" value="NELL2-like_EGF"/>
</dbReference>
<feature type="domain" description="EGF-like" evidence="7">
    <location>
        <begin position="238"/>
        <end position="277"/>
    </location>
</feature>
<dbReference type="PANTHER" id="PTHR24034">
    <property type="entry name" value="EGF-LIKE DOMAIN-CONTAINING PROTEIN"/>
    <property type="match status" value="1"/>
</dbReference>
<dbReference type="PROSITE" id="PS50026">
    <property type="entry name" value="EGF_3"/>
    <property type="match status" value="4"/>
</dbReference>
<dbReference type="InterPro" id="IPR018097">
    <property type="entry name" value="EGF_Ca-bd_CS"/>
</dbReference>
<dbReference type="InterPro" id="IPR000152">
    <property type="entry name" value="EGF-type_Asp/Asn_hydroxyl_site"/>
</dbReference>
<dbReference type="PANTHER" id="PTHR24034:SF89">
    <property type="entry name" value="COMPLEMENT COMPONENT C1Q RECEPTOR"/>
    <property type="match status" value="1"/>
</dbReference>
<evidence type="ECO:0000256" key="1">
    <source>
        <dbReference type="ARBA" id="ARBA00022536"/>
    </source>
</evidence>
<dbReference type="PROSITE" id="PS00010">
    <property type="entry name" value="ASX_HYDROXYL"/>
    <property type="match status" value="4"/>
</dbReference>
<dbReference type="PROSITE" id="PS01187">
    <property type="entry name" value="EGF_CA"/>
    <property type="match status" value="1"/>
</dbReference>
<name>A0A1I8FM88_9PLAT</name>
<keyword evidence="8" id="KW-1185">Reference proteome</keyword>
<evidence type="ECO:0000259" key="7">
    <source>
        <dbReference type="PROSITE" id="PS50026"/>
    </source>
</evidence>
<organism evidence="8 9">
    <name type="scientific">Macrostomum lignano</name>
    <dbReference type="NCBI Taxonomy" id="282301"/>
    <lineage>
        <taxon>Eukaryota</taxon>
        <taxon>Metazoa</taxon>
        <taxon>Spiralia</taxon>
        <taxon>Lophotrochozoa</taxon>
        <taxon>Platyhelminthes</taxon>
        <taxon>Rhabditophora</taxon>
        <taxon>Macrostomorpha</taxon>
        <taxon>Macrostomida</taxon>
        <taxon>Macrostomidae</taxon>
        <taxon>Macrostomum</taxon>
    </lineage>
</organism>
<evidence type="ECO:0000313" key="9">
    <source>
        <dbReference type="WBParaSite" id="maker-unitig_39672-snap-gene-0.1-mRNA-1"/>
    </source>
</evidence>
<evidence type="ECO:0000256" key="3">
    <source>
        <dbReference type="ARBA" id="ARBA00022737"/>
    </source>
</evidence>
<sequence length="963" mass="103573">MFNLPDGGYCKSGKCKCLEPTFSATTGPDGELRCVQVQDACTGVSCPANSTCQGANGGAGCVRMLRRLSALTLGNWQCVNQKTPATAARSASACRNNSCWCRSGYTGRRRSLRRHRRVQRQSATVPSSGGLHQHRGSYRCECPANYDGDGYNFCDLNECKLGATPAHRMPGCINTLGSYRCECPDGYIGDGKICIKGDNPCLFNNGGCGSVALCTWDNQQVTCQCPAGYSGNGLQCYDINECMEGTHNCDRDHAICTNNPGSFYCMCKRATWRRGCSNTDGAFNCACKPGYRGDGVATYFSTKYVYGRTLFSAMHSQKRTKCTCDKTNIALLYRSPLISKNIVCSVFLSQLAVRKIFSNESCQLPSCRRLSPPSRFATRTLAASTRLRATRCECNPGLPGQRYDACRDINECAQGRISALSTPNAATRRARTPASAAPVVGDGRKFCNDINECLDPEILLGQAADGVRQPARPASRVRALRAPSSRAAAARTSTNATVRLCNKCHASATCTNTQGSYTCACQKGYIGGWHQLSRRRRVPQRARPTATKTLCASTPRAASTVAAALASWATALPVTTVDECDKKKPRNQCHKLATCINKNPGYACVCPPGFDGTDSSAPACITFLNVTQRNPCSTPGLCSSNATCVFDGTQHSLPSANPATLAMRRICVAAPPALTPAMWPLPPCVSRKPIGFDCECKPGFHKEGNLCVDNDECDPASPYFRPGVCGDPLMAKQVRQLARRLQLSLHSPGHQVRHPLCIPLDVCANGEERRRAAQLTPTASTSAPATDASASPASLATARPVQTSTSALTALTPVYGGATCRNTVGGYRCECPKGLVQAADPRTCVDFDECTNDPYICGNYSRCCVNTRWRLPVRRCTNTPGSCTCRCRPGYNGDGVYFCELNQNCPPPKSALCPAGTICRDRGNSTYDCRCPADQLDKGVESCASGVCVHFCQKVDPCWTRAP</sequence>
<evidence type="ECO:0000256" key="6">
    <source>
        <dbReference type="SAM" id="MobiDB-lite"/>
    </source>
</evidence>
<dbReference type="InterPro" id="IPR009030">
    <property type="entry name" value="Growth_fac_rcpt_cys_sf"/>
</dbReference>
<dbReference type="GO" id="GO:0005509">
    <property type="term" value="F:calcium ion binding"/>
    <property type="evidence" value="ECO:0007669"/>
    <property type="project" value="InterPro"/>
</dbReference>
<dbReference type="SUPFAM" id="SSF57196">
    <property type="entry name" value="EGF/Laminin"/>
    <property type="match status" value="3"/>
</dbReference>
<feature type="domain" description="EGF-like" evidence="7">
    <location>
        <begin position="497"/>
        <end position="531"/>
    </location>
</feature>
<proteinExistence type="predicted"/>
<protein>
    <submittedName>
        <fullName evidence="9">EGF-like domain-containing protein</fullName>
    </submittedName>
</protein>
<feature type="region of interest" description="Disordered" evidence="6">
    <location>
        <begin position="771"/>
        <end position="799"/>
    </location>
</feature>
<dbReference type="SUPFAM" id="SSF57184">
    <property type="entry name" value="Growth factor receptor domain"/>
    <property type="match status" value="1"/>
</dbReference>
<dbReference type="SMART" id="SM00181">
    <property type="entry name" value="EGF"/>
    <property type="match status" value="10"/>
</dbReference>
<keyword evidence="3" id="KW-0677">Repeat</keyword>
<dbReference type="InterPro" id="IPR000742">
    <property type="entry name" value="EGF"/>
</dbReference>
<dbReference type="Gene3D" id="2.10.25.10">
    <property type="entry name" value="Laminin"/>
    <property type="match status" value="8"/>
</dbReference>
<evidence type="ECO:0000256" key="5">
    <source>
        <dbReference type="PROSITE-ProRule" id="PRU00076"/>
    </source>
</evidence>
<dbReference type="Pfam" id="PF07645">
    <property type="entry name" value="EGF_CA"/>
    <property type="match status" value="6"/>
</dbReference>
<reference evidence="9" key="1">
    <citation type="submission" date="2016-11" db="UniProtKB">
        <authorList>
            <consortium name="WormBaseParasite"/>
        </authorList>
    </citation>
    <scope>IDENTIFICATION</scope>
</reference>
<feature type="domain" description="EGF-like" evidence="7">
    <location>
        <begin position="155"/>
        <end position="195"/>
    </location>
</feature>
<feature type="domain" description="EGF-like" evidence="7">
    <location>
        <begin position="576"/>
        <end position="616"/>
    </location>
</feature>